<accession>A0A0B2VVD2</accession>
<protein>
    <submittedName>
        <fullName evidence="3">Uncharacterized protein</fullName>
    </submittedName>
</protein>
<feature type="chain" id="PRO_5002077669" evidence="2">
    <location>
        <begin position="26"/>
        <end position="228"/>
    </location>
</feature>
<evidence type="ECO:0000313" key="3">
    <source>
        <dbReference type="EMBL" id="KHN85633.1"/>
    </source>
</evidence>
<evidence type="ECO:0000256" key="2">
    <source>
        <dbReference type="SAM" id="SignalP"/>
    </source>
</evidence>
<organism evidence="3 4">
    <name type="scientific">Toxocara canis</name>
    <name type="common">Canine roundworm</name>
    <dbReference type="NCBI Taxonomy" id="6265"/>
    <lineage>
        <taxon>Eukaryota</taxon>
        <taxon>Metazoa</taxon>
        <taxon>Ecdysozoa</taxon>
        <taxon>Nematoda</taxon>
        <taxon>Chromadorea</taxon>
        <taxon>Rhabditida</taxon>
        <taxon>Spirurina</taxon>
        <taxon>Ascaridomorpha</taxon>
        <taxon>Ascaridoidea</taxon>
        <taxon>Toxocaridae</taxon>
        <taxon>Toxocara</taxon>
    </lineage>
</organism>
<keyword evidence="1" id="KW-1133">Transmembrane helix</keyword>
<reference evidence="3 4" key="1">
    <citation type="submission" date="2014-11" db="EMBL/GenBank/DDBJ databases">
        <title>Genetic blueprint of the zoonotic pathogen Toxocara canis.</title>
        <authorList>
            <person name="Zhu X.-Q."/>
            <person name="Korhonen P.K."/>
            <person name="Cai H."/>
            <person name="Young N.D."/>
            <person name="Nejsum P."/>
            <person name="von Samson-Himmelstjerna G."/>
            <person name="Boag P.R."/>
            <person name="Tan P."/>
            <person name="Li Q."/>
            <person name="Min J."/>
            <person name="Yang Y."/>
            <person name="Wang X."/>
            <person name="Fang X."/>
            <person name="Hall R.S."/>
            <person name="Hofmann A."/>
            <person name="Sternberg P.W."/>
            <person name="Jex A.R."/>
            <person name="Gasser R.B."/>
        </authorList>
    </citation>
    <scope>NUCLEOTIDE SEQUENCE [LARGE SCALE GENOMIC DNA]</scope>
    <source>
        <strain evidence="3">PN_DK_2014</strain>
    </source>
</reference>
<dbReference type="AlphaFoldDB" id="A0A0B2VVD2"/>
<keyword evidence="4" id="KW-1185">Reference proteome</keyword>
<comment type="caution">
    <text evidence="3">The sequence shown here is derived from an EMBL/GenBank/DDBJ whole genome shotgun (WGS) entry which is preliminary data.</text>
</comment>
<feature type="transmembrane region" description="Helical" evidence="1">
    <location>
        <begin position="35"/>
        <end position="58"/>
    </location>
</feature>
<keyword evidence="1" id="KW-0472">Membrane</keyword>
<evidence type="ECO:0000313" key="4">
    <source>
        <dbReference type="Proteomes" id="UP000031036"/>
    </source>
</evidence>
<evidence type="ECO:0000256" key="1">
    <source>
        <dbReference type="SAM" id="Phobius"/>
    </source>
</evidence>
<keyword evidence="2" id="KW-0732">Signal</keyword>
<dbReference type="Proteomes" id="UP000031036">
    <property type="component" value="Unassembled WGS sequence"/>
</dbReference>
<name>A0A0B2VVD2_TOXCA</name>
<gene>
    <name evidence="3" type="ORF">Tcan_08459</name>
</gene>
<sequence>MCFDFYKLFRVLVILLVWSNDFVNAARDECYTAAIIVGTLFVSFLIALLVFGMLYLAYIKPHYEQYRRDVAECRAKHEFYDQAAALPEPDAECRPDQGSYYSTNANTPFVFTLHPPTPAMTTEYIYSQGRLSPYRAAYHEALSTARRITTPREQCSRRYSKETAISGVTVDENFPVDAHRMTHRYPYGSSRVNEEDLRNARRLSSILAARSTTTTGRMHSLDPIGTRV</sequence>
<dbReference type="OrthoDB" id="10581107at2759"/>
<feature type="signal peptide" evidence="2">
    <location>
        <begin position="1"/>
        <end position="25"/>
    </location>
</feature>
<keyword evidence="1" id="KW-0812">Transmembrane</keyword>
<dbReference type="EMBL" id="JPKZ01000752">
    <property type="protein sequence ID" value="KHN85633.1"/>
    <property type="molecule type" value="Genomic_DNA"/>
</dbReference>
<proteinExistence type="predicted"/>